<dbReference type="GO" id="GO:0000976">
    <property type="term" value="F:transcription cis-regulatory region binding"/>
    <property type="evidence" value="ECO:0007669"/>
    <property type="project" value="TreeGrafter"/>
</dbReference>
<dbReference type="InterPro" id="IPR010982">
    <property type="entry name" value="Lambda_DNA-bd_dom_sf"/>
</dbReference>
<dbReference type="PANTHER" id="PTHR30146:SF149">
    <property type="entry name" value="HTH-TYPE TRANSCRIPTIONAL REGULATOR EBGR"/>
    <property type="match status" value="1"/>
</dbReference>
<dbReference type="InterPro" id="IPR046335">
    <property type="entry name" value="LacI/GalR-like_sensor"/>
</dbReference>
<evidence type="ECO:0000256" key="3">
    <source>
        <dbReference type="ARBA" id="ARBA00023163"/>
    </source>
</evidence>
<keyword evidence="1" id="KW-0805">Transcription regulation</keyword>
<reference evidence="5 6" key="1">
    <citation type="submission" date="2015-09" db="EMBL/GenBank/DDBJ databases">
        <authorList>
            <consortium name="Pathogen Informatics"/>
        </authorList>
    </citation>
    <scope>NUCLEOTIDE SEQUENCE [LARGE SCALE GENOMIC DNA]</scope>
    <source>
        <strain evidence="5 6">2789STDY5834855</strain>
    </source>
</reference>
<keyword evidence="3" id="KW-0804">Transcription</keyword>
<dbReference type="OrthoDB" id="43195at2"/>
<evidence type="ECO:0000259" key="4">
    <source>
        <dbReference type="PROSITE" id="PS50932"/>
    </source>
</evidence>
<dbReference type="CDD" id="cd01544">
    <property type="entry name" value="PBP1_GalR"/>
    <property type="match status" value="1"/>
</dbReference>
<dbReference type="EMBL" id="CYZV01000015">
    <property type="protein sequence ID" value="CUO15237.1"/>
    <property type="molecule type" value="Genomic_DNA"/>
</dbReference>
<organism evidence="5 6">
    <name type="scientific">Clostridium disporicum</name>
    <dbReference type="NCBI Taxonomy" id="84024"/>
    <lineage>
        <taxon>Bacteria</taxon>
        <taxon>Bacillati</taxon>
        <taxon>Bacillota</taxon>
        <taxon>Clostridia</taxon>
        <taxon>Eubacteriales</taxon>
        <taxon>Clostridiaceae</taxon>
        <taxon>Clostridium</taxon>
    </lineage>
</organism>
<dbReference type="Gene3D" id="1.10.260.40">
    <property type="entry name" value="lambda repressor-like DNA-binding domains"/>
    <property type="match status" value="1"/>
</dbReference>
<dbReference type="PRINTS" id="PR00036">
    <property type="entry name" value="HTHLACI"/>
</dbReference>
<dbReference type="Proteomes" id="UP000095558">
    <property type="component" value="Unassembled WGS sequence"/>
</dbReference>
<dbReference type="SUPFAM" id="SSF53822">
    <property type="entry name" value="Periplasmic binding protein-like I"/>
    <property type="match status" value="1"/>
</dbReference>
<dbReference type="Gene3D" id="3.40.50.2300">
    <property type="match status" value="2"/>
</dbReference>
<keyword evidence="2" id="KW-0238">DNA-binding</keyword>
<dbReference type="PROSITE" id="PS50932">
    <property type="entry name" value="HTH_LACI_2"/>
    <property type="match status" value="1"/>
</dbReference>
<dbReference type="PANTHER" id="PTHR30146">
    <property type="entry name" value="LACI-RELATED TRANSCRIPTIONAL REPRESSOR"/>
    <property type="match status" value="1"/>
</dbReference>
<dbReference type="SMART" id="SM00354">
    <property type="entry name" value="HTH_LACI"/>
    <property type="match status" value="1"/>
</dbReference>
<evidence type="ECO:0000256" key="2">
    <source>
        <dbReference type="ARBA" id="ARBA00023125"/>
    </source>
</evidence>
<dbReference type="AlphaFoldDB" id="A0A174CQE4"/>
<evidence type="ECO:0000256" key="1">
    <source>
        <dbReference type="ARBA" id="ARBA00023015"/>
    </source>
</evidence>
<evidence type="ECO:0000313" key="5">
    <source>
        <dbReference type="EMBL" id="CUO15237.1"/>
    </source>
</evidence>
<gene>
    <name evidence="5" type="primary">degA_1</name>
    <name evidence="5" type="ORF">ERS852470_01569</name>
</gene>
<dbReference type="Pfam" id="PF13377">
    <property type="entry name" value="Peripla_BP_3"/>
    <property type="match status" value="1"/>
</dbReference>
<accession>A0A174CQE4</accession>
<dbReference type="PROSITE" id="PS00356">
    <property type="entry name" value="HTH_LACI_1"/>
    <property type="match status" value="1"/>
</dbReference>
<proteinExistence type="predicted"/>
<feature type="domain" description="HTH lacI-type" evidence="4">
    <location>
        <begin position="2"/>
        <end position="58"/>
    </location>
</feature>
<dbReference type="CDD" id="cd01392">
    <property type="entry name" value="HTH_LacI"/>
    <property type="match status" value="1"/>
</dbReference>
<dbReference type="InterPro" id="IPR028082">
    <property type="entry name" value="Peripla_BP_I"/>
</dbReference>
<dbReference type="Pfam" id="PF00356">
    <property type="entry name" value="LacI"/>
    <property type="match status" value="1"/>
</dbReference>
<dbReference type="InterPro" id="IPR000843">
    <property type="entry name" value="HTH_LacI"/>
</dbReference>
<dbReference type="RefSeq" id="WP_055276230.1">
    <property type="nucleotide sequence ID" value="NZ_CYZV01000015.1"/>
</dbReference>
<dbReference type="GO" id="GO:0003700">
    <property type="term" value="F:DNA-binding transcription factor activity"/>
    <property type="evidence" value="ECO:0007669"/>
    <property type="project" value="TreeGrafter"/>
</dbReference>
<evidence type="ECO:0000313" key="6">
    <source>
        <dbReference type="Proteomes" id="UP000095558"/>
    </source>
</evidence>
<name>A0A174CQE4_9CLOT</name>
<protein>
    <submittedName>
        <fullName evidence="5">Transcriptional regulator, LacI family</fullName>
    </submittedName>
</protein>
<sequence>MATLKEIAEKVGVSLATVSRVLNNDSGILVADETKAQILQVAEELNYRTAKQRKGKNFSKNMFIVGIVEMYDVVKQLQDPYYLLLRNIVEKKAFENNIKLVRFFKQDNEFELAEEVELQGIIAVGKFTSDEVNELSKRTQNIVFIDSAPNDELYDSVKVNYKLGVKQALDYFLELGHKDIGFIGEKYTLGDNKIPMFDDRLKFFYEYMNNKQMLKEEFIINSSMTAEGGYEAINKFIRSESKMPTAFFTANDTIASGVIKGLQENGVKVPNDISIIGFNDTIISQYTNPPLTAIRVHIEYLGEVAVELMMEKLRGRQYAKKVIIPSEFILRNSVKDVK</sequence>
<dbReference type="SUPFAM" id="SSF47413">
    <property type="entry name" value="lambda repressor-like DNA-binding domains"/>
    <property type="match status" value="1"/>
</dbReference>